<evidence type="ECO:0000256" key="2">
    <source>
        <dbReference type="ARBA" id="ARBA00004776"/>
    </source>
</evidence>
<dbReference type="InterPro" id="IPR006311">
    <property type="entry name" value="TAT_signal"/>
</dbReference>
<comment type="cofactor">
    <cofactor evidence="1">
        <name>Zn(2+)</name>
        <dbReference type="ChEBI" id="CHEBI:29105"/>
    </cofactor>
</comment>
<sequence>MNRRSFLALGAKAAVGICLAQAAPAWANIPTSLSERSQKTRSLSFYHTHTRERLDITYAKAGEYDPKALARINTYLRDFRTAEVHTIDPDVLDILWTIQQKMCCNSTYEIISGYRSPKTNQLLRQRSNGVAKRSLHMQGKAIDIRITGEKTKTVRDCAVSLKSGGVGYYAKSNFVHIDTGRVRTW</sequence>
<dbReference type="GO" id="GO:0046872">
    <property type="term" value="F:metal ion binding"/>
    <property type="evidence" value="ECO:0007669"/>
    <property type="project" value="UniProtKB-KW"/>
</dbReference>
<name>A0AAU8LZH2_9BACT</name>
<evidence type="ECO:0000256" key="4">
    <source>
        <dbReference type="ARBA" id="ARBA00022723"/>
    </source>
</evidence>
<reference evidence="14" key="1">
    <citation type="journal article" date="2024" name="Syst. Appl. Microbiol.">
        <title>First single-strain enrichments of Electrothrix cable bacteria, description of E. aestuarii sp. nov. and E. rattekaaiensis sp. nov., and proposal of a cable bacteria taxonomy following the rules of the SeqCode.</title>
        <authorList>
            <person name="Plum-Jensen L.E."/>
            <person name="Schramm A."/>
            <person name="Marshall I.P.G."/>
        </authorList>
    </citation>
    <scope>NUCLEOTIDE SEQUENCE</scope>
    <source>
        <strain evidence="14">Rat1</strain>
    </source>
</reference>
<keyword evidence="6" id="KW-0378">Hydrolase</keyword>
<accession>A0AAU8LZH2</accession>
<organism evidence="14">
    <name type="scientific">Candidatus Electrothrix aestuarii</name>
    <dbReference type="NCBI Taxonomy" id="3062594"/>
    <lineage>
        <taxon>Bacteria</taxon>
        <taxon>Pseudomonadati</taxon>
        <taxon>Thermodesulfobacteriota</taxon>
        <taxon>Desulfobulbia</taxon>
        <taxon>Desulfobulbales</taxon>
        <taxon>Desulfobulbaceae</taxon>
        <taxon>Candidatus Electrothrix</taxon>
    </lineage>
</organism>
<evidence type="ECO:0000256" key="1">
    <source>
        <dbReference type="ARBA" id="ARBA00001947"/>
    </source>
</evidence>
<dbReference type="CDD" id="cd14844">
    <property type="entry name" value="Zn-DD-carboxypeptidase_like"/>
    <property type="match status" value="1"/>
</dbReference>
<proteinExistence type="inferred from homology"/>
<keyword evidence="8" id="KW-0408">Iron</keyword>
<keyword evidence="3" id="KW-0645">Protease</keyword>
<dbReference type="PANTHER" id="PTHR37425:SF1">
    <property type="entry name" value="OUTER MEMBRANE PROTEIN"/>
    <property type="match status" value="1"/>
</dbReference>
<dbReference type="KEGG" id="eaj:Q3M24_07905"/>
<keyword evidence="9" id="KW-0482">Metalloprotease</keyword>
<dbReference type="GO" id="GO:0071555">
    <property type="term" value="P:cell wall organization"/>
    <property type="evidence" value="ECO:0007669"/>
    <property type="project" value="UniProtKB-KW"/>
</dbReference>
<evidence type="ECO:0000313" key="14">
    <source>
        <dbReference type="EMBL" id="XCN74651.1"/>
    </source>
</evidence>
<evidence type="ECO:0000256" key="12">
    <source>
        <dbReference type="ARBA" id="ARBA00093666"/>
    </source>
</evidence>
<evidence type="ECO:0000256" key="7">
    <source>
        <dbReference type="ARBA" id="ARBA00022833"/>
    </source>
</evidence>
<dbReference type="PROSITE" id="PS51318">
    <property type="entry name" value="TAT"/>
    <property type="match status" value="1"/>
</dbReference>
<evidence type="ECO:0000256" key="13">
    <source>
        <dbReference type="SAM" id="SignalP"/>
    </source>
</evidence>
<comment type="pathway">
    <text evidence="2">Cell wall biogenesis; cell wall polysaccharide biosynthesis.</text>
</comment>
<gene>
    <name evidence="14" type="ORF">Q3M24_07905</name>
</gene>
<reference evidence="14" key="2">
    <citation type="submission" date="2024-06" db="EMBL/GenBank/DDBJ databases">
        <authorList>
            <person name="Plum-Jensen L.E."/>
            <person name="Schramm A."/>
            <person name="Marshall I.P.G."/>
        </authorList>
    </citation>
    <scope>NUCLEOTIDE SEQUENCE</scope>
    <source>
        <strain evidence="14">Rat1</strain>
    </source>
</reference>
<dbReference type="Pfam" id="PF05951">
    <property type="entry name" value="Peptidase_M15_2"/>
    <property type="match status" value="1"/>
</dbReference>
<keyword evidence="8" id="KW-0411">Iron-sulfur</keyword>
<evidence type="ECO:0000256" key="6">
    <source>
        <dbReference type="ARBA" id="ARBA00022801"/>
    </source>
</evidence>
<dbReference type="EMBL" id="CP159373">
    <property type="protein sequence ID" value="XCN74651.1"/>
    <property type="molecule type" value="Genomic_DNA"/>
</dbReference>
<comment type="similarity">
    <text evidence="11">Belongs to the peptidase M15 family.</text>
</comment>
<evidence type="ECO:0000256" key="9">
    <source>
        <dbReference type="ARBA" id="ARBA00023049"/>
    </source>
</evidence>
<evidence type="ECO:0000256" key="11">
    <source>
        <dbReference type="ARBA" id="ARBA00093448"/>
    </source>
</evidence>
<dbReference type="AlphaFoldDB" id="A0AAU8LZH2"/>
<protein>
    <recommendedName>
        <fullName evidence="12">Murein endopeptidase K</fullName>
    </recommendedName>
</protein>
<keyword evidence="5 13" id="KW-0732">Signal</keyword>
<evidence type="ECO:0000256" key="5">
    <source>
        <dbReference type="ARBA" id="ARBA00022729"/>
    </source>
</evidence>
<feature type="signal peptide" evidence="13">
    <location>
        <begin position="1"/>
        <end position="27"/>
    </location>
</feature>
<keyword evidence="10" id="KW-0961">Cell wall biogenesis/degradation</keyword>
<dbReference type="PANTHER" id="PTHR37425">
    <property type="match status" value="1"/>
</dbReference>
<dbReference type="Gene3D" id="3.30.1380.10">
    <property type="match status" value="1"/>
</dbReference>
<keyword evidence="4" id="KW-0479">Metal-binding</keyword>
<evidence type="ECO:0000256" key="10">
    <source>
        <dbReference type="ARBA" id="ARBA00023316"/>
    </source>
</evidence>
<evidence type="ECO:0000256" key="3">
    <source>
        <dbReference type="ARBA" id="ARBA00022670"/>
    </source>
</evidence>
<evidence type="ECO:0000256" key="8">
    <source>
        <dbReference type="ARBA" id="ARBA00023014"/>
    </source>
</evidence>
<dbReference type="InterPro" id="IPR009045">
    <property type="entry name" value="Zn_M74/Hedgehog-like"/>
</dbReference>
<dbReference type="SUPFAM" id="SSF55166">
    <property type="entry name" value="Hedgehog/DD-peptidase"/>
    <property type="match status" value="1"/>
</dbReference>
<dbReference type="GO" id="GO:0006508">
    <property type="term" value="P:proteolysis"/>
    <property type="evidence" value="ECO:0007669"/>
    <property type="project" value="UniProtKB-KW"/>
</dbReference>
<dbReference type="InterPro" id="IPR010275">
    <property type="entry name" value="MepK"/>
</dbReference>
<dbReference type="GO" id="GO:0051536">
    <property type="term" value="F:iron-sulfur cluster binding"/>
    <property type="evidence" value="ECO:0007669"/>
    <property type="project" value="UniProtKB-KW"/>
</dbReference>
<dbReference type="GO" id="GO:0008237">
    <property type="term" value="F:metallopeptidase activity"/>
    <property type="evidence" value="ECO:0007669"/>
    <property type="project" value="UniProtKB-KW"/>
</dbReference>
<keyword evidence="7" id="KW-0862">Zinc</keyword>
<feature type="chain" id="PRO_5043594123" description="Murein endopeptidase K" evidence="13">
    <location>
        <begin position="28"/>
        <end position="185"/>
    </location>
</feature>